<dbReference type="PANTHER" id="PTHR43392:SF2">
    <property type="entry name" value="AAA-TYPE ATPASE FAMILY PROTEIN _ ANKYRIN REPEAT FAMILY PROTEIN"/>
    <property type="match status" value="1"/>
</dbReference>
<dbReference type="InterPro" id="IPR027417">
    <property type="entry name" value="P-loop_NTPase"/>
</dbReference>
<dbReference type="EMBL" id="JBHRWO010000008">
    <property type="protein sequence ID" value="MFC3492647.1"/>
    <property type="molecule type" value="Genomic_DNA"/>
</dbReference>
<evidence type="ECO:0000313" key="8">
    <source>
        <dbReference type="Proteomes" id="UP001595712"/>
    </source>
</evidence>
<keyword evidence="3" id="KW-0067">ATP-binding</keyword>
<dbReference type="Gene3D" id="3.40.50.300">
    <property type="entry name" value="P-loop containing nucleotide triphosphate hydrolases"/>
    <property type="match status" value="1"/>
</dbReference>
<dbReference type="SUPFAM" id="SSF48452">
    <property type="entry name" value="TPR-like"/>
    <property type="match status" value="1"/>
</dbReference>
<dbReference type="CDD" id="cd00009">
    <property type="entry name" value="AAA"/>
    <property type="match status" value="1"/>
</dbReference>
<keyword evidence="2" id="KW-0547">Nucleotide-binding</keyword>
<dbReference type="InterPro" id="IPR011990">
    <property type="entry name" value="TPR-like_helical_dom_sf"/>
</dbReference>
<dbReference type="InterPro" id="IPR000641">
    <property type="entry name" value="CbxX/CfxQ"/>
</dbReference>
<keyword evidence="4" id="KW-0802">TPR repeat</keyword>
<evidence type="ECO:0000256" key="2">
    <source>
        <dbReference type="ARBA" id="ARBA00022741"/>
    </source>
</evidence>
<evidence type="ECO:0000259" key="6">
    <source>
        <dbReference type="SMART" id="SM00382"/>
    </source>
</evidence>
<dbReference type="InterPro" id="IPR041627">
    <property type="entry name" value="AAA_lid_6"/>
</dbReference>
<dbReference type="Pfam" id="PF21545">
    <property type="entry name" value="T7SS_EccA1_N"/>
    <property type="match status" value="1"/>
</dbReference>
<organism evidence="7 8">
    <name type="scientific">Glycomyces rhizosphaerae</name>
    <dbReference type="NCBI Taxonomy" id="2054422"/>
    <lineage>
        <taxon>Bacteria</taxon>
        <taxon>Bacillati</taxon>
        <taxon>Actinomycetota</taxon>
        <taxon>Actinomycetes</taxon>
        <taxon>Glycomycetales</taxon>
        <taxon>Glycomycetaceae</taxon>
        <taxon>Glycomyces</taxon>
    </lineage>
</organism>
<dbReference type="InterPro" id="IPR050773">
    <property type="entry name" value="CbxX/CfxQ_RuBisCO_ESX"/>
</dbReference>
<proteinExistence type="inferred from homology"/>
<feature type="domain" description="AAA+ ATPase" evidence="6">
    <location>
        <begin position="323"/>
        <end position="465"/>
    </location>
</feature>
<dbReference type="PANTHER" id="PTHR43392">
    <property type="entry name" value="AAA-TYPE ATPASE FAMILY PROTEIN / ANKYRIN REPEAT FAMILY PROTEIN"/>
    <property type="match status" value="1"/>
</dbReference>
<feature type="compositionally biased region" description="Low complexity" evidence="5">
    <location>
        <begin position="250"/>
        <end position="259"/>
    </location>
</feature>
<keyword evidence="8" id="KW-1185">Reference proteome</keyword>
<name>A0ABV7Q0H9_9ACTN</name>
<feature type="repeat" description="TPR" evidence="4">
    <location>
        <begin position="206"/>
        <end position="239"/>
    </location>
</feature>
<dbReference type="Proteomes" id="UP001595712">
    <property type="component" value="Unassembled WGS sequence"/>
</dbReference>
<accession>A0ABV7Q0H9</accession>
<dbReference type="PROSITE" id="PS50005">
    <property type="entry name" value="TPR"/>
    <property type="match status" value="1"/>
</dbReference>
<comment type="caution">
    <text evidence="7">The sequence shown here is derived from an EMBL/GenBank/DDBJ whole genome shotgun (WGS) entry which is preliminary data.</text>
</comment>
<evidence type="ECO:0000256" key="4">
    <source>
        <dbReference type="PROSITE-ProRule" id="PRU00339"/>
    </source>
</evidence>
<evidence type="ECO:0000256" key="1">
    <source>
        <dbReference type="ARBA" id="ARBA00010378"/>
    </source>
</evidence>
<evidence type="ECO:0000256" key="5">
    <source>
        <dbReference type="SAM" id="MobiDB-lite"/>
    </source>
</evidence>
<dbReference type="SMART" id="SM00382">
    <property type="entry name" value="AAA"/>
    <property type="match status" value="1"/>
</dbReference>
<dbReference type="RefSeq" id="WP_387973620.1">
    <property type="nucleotide sequence ID" value="NZ_JBHRWO010000008.1"/>
</dbReference>
<protein>
    <submittedName>
        <fullName evidence="7">AAA family ATPase</fullName>
    </submittedName>
</protein>
<dbReference type="Gene3D" id="1.25.40.10">
    <property type="entry name" value="Tetratricopeptide repeat domain"/>
    <property type="match status" value="1"/>
</dbReference>
<dbReference type="SUPFAM" id="SSF52540">
    <property type="entry name" value="P-loop containing nucleoside triphosphate hydrolases"/>
    <property type="match status" value="1"/>
</dbReference>
<feature type="region of interest" description="Disordered" evidence="5">
    <location>
        <begin position="250"/>
        <end position="277"/>
    </location>
</feature>
<dbReference type="InterPro" id="IPR019734">
    <property type="entry name" value="TPR_rpt"/>
</dbReference>
<evidence type="ECO:0000313" key="7">
    <source>
        <dbReference type="EMBL" id="MFC3492647.1"/>
    </source>
</evidence>
<dbReference type="InterPro" id="IPR003593">
    <property type="entry name" value="AAA+_ATPase"/>
</dbReference>
<reference evidence="8" key="1">
    <citation type="journal article" date="2019" name="Int. J. Syst. Evol. Microbiol.">
        <title>The Global Catalogue of Microorganisms (GCM) 10K type strain sequencing project: providing services to taxonomists for standard genome sequencing and annotation.</title>
        <authorList>
            <consortium name="The Broad Institute Genomics Platform"/>
            <consortium name="The Broad Institute Genome Sequencing Center for Infectious Disease"/>
            <person name="Wu L."/>
            <person name="Ma J."/>
        </authorList>
    </citation>
    <scope>NUCLEOTIDE SEQUENCE [LARGE SCALE GENOMIC DNA]</scope>
    <source>
        <strain evidence="8">CGMCC 4.7396</strain>
    </source>
</reference>
<dbReference type="Pfam" id="PF17866">
    <property type="entry name" value="AAA_lid_6"/>
    <property type="match status" value="1"/>
</dbReference>
<dbReference type="InterPro" id="IPR003959">
    <property type="entry name" value="ATPase_AAA_core"/>
</dbReference>
<evidence type="ECO:0000256" key="3">
    <source>
        <dbReference type="ARBA" id="ARBA00022840"/>
    </source>
</evidence>
<sequence length="561" mass="60724">MSFSTATASVLEVWSRGVELLRKGDLVRASDCFEHVLEYDPRAADAWLGVHACGQEQLDEAVLGMLEHRSNLGRLRKATGLALKSSFEIGMFVSHPLRDAYDAWLAFMAGLIDSGQLERAGEALAAADSKYHDQDDRIKLLRTRCSFERGEWEEVLEESHGIKDASLHDEAQFYVAASLVQLKTHYEALNAAKGLPTAISDPVYNAHIYFVRGAALEALGEDEQATQAFQRAYRLAPDYEVFAERAKAARPAGTTRTTAESPLRSFSGGGPGGDDRAKQLADAGRRLDAMIGLQPVKDQIHTLKAQFRMAALKRQRGLQSSSRPQHFVFTGPPGTGKTTVARIMGEILAGLGLLEHGKVVETQRGDLVGQYLGSTALKTREKIDEATGGVLFIDEAYSLANQGYDGDADAFGDEAMQEILTAAENRRDRLVIVLAGYTDEIHELLATNPGLKSRFSTVIEFPSYSAEELTAIGTSILTAAGESLSAEAERALHAGCAAVVNSGQIDALGNGRFARELCHKAAAQRDLRLLGEYGDSGTPSTAEMTTIEALDIVKAYEELAT</sequence>
<gene>
    <name evidence="7" type="ORF">ACFO8M_09135</name>
</gene>
<dbReference type="PRINTS" id="PR00819">
    <property type="entry name" value="CBXCFQXSUPER"/>
</dbReference>
<dbReference type="Gene3D" id="1.10.8.60">
    <property type="match status" value="1"/>
</dbReference>
<dbReference type="InterPro" id="IPR049078">
    <property type="entry name" value="T7SS_EccA1-like_N"/>
</dbReference>
<dbReference type="SMART" id="SM00028">
    <property type="entry name" value="TPR"/>
    <property type="match status" value="2"/>
</dbReference>
<dbReference type="Pfam" id="PF00004">
    <property type="entry name" value="AAA"/>
    <property type="match status" value="1"/>
</dbReference>
<comment type="similarity">
    <text evidence="1">Belongs to the CbxX/CfxQ family.</text>
</comment>